<reference evidence="1" key="1">
    <citation type="submission" date="2014-11" db="EMBL/GenBank/DDBJ databases">
        <authorList>
            <person name="Amaro Gonzalez C."/>
        </authorList>
    </citation>
    <scope>NUCLEOTIDE SEQUENCE</scope>
</reference>
<proteinExistence type="predicted"/>
<accession>A0A0E9TNJ1</accession>
<name>A0A0E9TNJ1_ANGAN</name>
<dbReference type="EMBL" id="GBXM01053338">
    <property type="protein sequence ID" value="JAH55239.1"/>
    <property type="molecule type" value="Transcribed_RNA"/>
</dbReference>
<reference evidence="1" key="2">
    <citation type="journal article" date="2015" name="Fish Shellfish Immunol.">
        <title>Early steps in the European eel (Anguilla anguilla)-Vibrio vulnificus interaction in the gills: Role of the RtxA13 toxin.</title>
        <authorList>
            <person name="Callol A."/>
            <person name="Pajuelo D."/>
            <person name="Ebbesson L."/>
            <person name="Teles M."/>
            <person name="MacKenzie S."/>
            <person name="Amaro C."/>
        </authorList>
    </citation>
    <scope>NUCLEOTIDE SEQUENCE</scope>
</reference>
<organism evidence="1">
    <name type="scientific">Anguilla anguilla</name>
    <name type="common">European freshwater eel</name>
    <name type="synonym">Muraena anguilla</name>
    <dbReference type="NCBI Taxonomy" id="7936"/>
    <lineage>
        <taxon>Eukaryota</taxon>
        <taxon>Metazoa</taxon>
        <taxon>Chordata</taxon>
        <taxon>Craniata</taxon>
        <taxon>Vertebrata</taxon>
        <taxon>Euteleostomi</taxon>
        <taxon>Actinopterygii</taxon>
        <taxon>Neopterygii</taxon>
        <taxon>Teleostei</taxon>
        <taxon>Anguilliformes</taxon>
        <taxon>Anguillidae</taxon>
        <taxon>Anguilla</taxon>
    </lineage>
</organism>
<dbReference type="AlphaFoldDB" id="A0A0E9TNJ1"/>
<protein>
    <submittedName>
        <fullName evidence="1">Uncharacterized protein</fullName>
    </submittedName>
</protein>
<evidence type="ECO:0000313" key="1">
    <source>
        <dbReference type="EMBL" id="JAH55239.1"/>
    </source>
</evidence>
<sequence length="48" mass="5389">MPHPFRPPCSNVGFRRLLCQACLVQTGLQKTVRVTEIDVCDCTKITGR</sequence>